<protein>
    <submittedName>
        <fullName evidence="6">Glycogen debranching protein GlgX</fullName>
    </submittedName>
</protein>
<feature type="domain" description="Glycosyl hydrolase family 13 catalytic" evidence="5">
    <location>
        <begin position="168"/>
        <end position="576"/>
    </location>
</feature>
<keyword evidence="7" id="KW-1185">Reference proteome</keyword>
<dbReference type="InterPro" id="IPR006047">
    <property type="entry name" value="GH13_cat_dom"/>
</dbReference>
<sequence length="739" mass="84010">METKQRSRIWPGRPYPLGATWDGKGANFALFSESATGVELCLFSKSNADKEIERIRFTQRTDLVWHMYLPDILPGQLYGYRVEGPYEPEKGLRHNPNKVLLDPYAKQVGRDIKWDDSLFGYKIGEEDLTFDDRDSAKFAPLGMLVDNAFTWGDDRPPRTPWHRTIIYEAHVKSFTQRMPGIPDKLRGTYAGLASDAAIKYLLDLNVTAIELLPVHHRANDRHLMEKGLSNHWGYNTLAFFAPDTRFAVGNTDAVQQFKMMVRRLHAAGIEVILDVVYNHTAEGNEKGPTLSLRGIDNGSYYRLSPESPRYYMDFTGCGNTPNMRNPRLLQLIMDSLRYWVQEMHVDGFRFDLASTLARELYDVDRLGAFFDIMHQDPLLSQVKLIAEPWDVGPGGYQVGNFPVLWTEWNGEYRDITRQFWAGAGSVAGKFATRLCGSSDLYEHNGRRPYASINFVTCHDGFTLSDLVSYNEKHNEANGEENRDGANNNHSWNCGAEGPTRDGNIRRLRARQQRNFLATLLLSQGVPMLLSGDEIGHSQKGNNNAYCQDNDLTWLNWRPSEESKALLAFVQKLTRIRTEQPVLKRRNFFQGRAIRGSEIQDVSWFDPSGKDMTSEQWNGTVTCIGMRLAGDLMDEVDDQGEPIQGETLLILMNCGPESVDFTLPVTNPEHRWELLVYTADDYAHEPLMEGGQSYKLLDHSLALFRTRPAILPEPLVTPLQAEALRKDMASPNRRKSQVSL</sequence>
<keyword evidence="2" id="KW-0378">Hydrolase</keyword>
<dbReference type="InterPro" id="IPR014756">
    <property type="entry name" value="Ig_E-set"/>
</dbReference>
<dbReference type="NCBIfam" id="TIGR02100">
    <property type="entry name" value="glgX_debranch"/>
    <property type="match status" value="1"/>
</dbReference>
<organism evidence="6 7">
    <name type="scientific">Telmatocola sphagniphila</name>
    <dbReference type="NCBI Taxonomy" id="1123043"/>
    <lineage>
        <taxon>Bacteria</taxon>
        <taxon>Pseudomonadati</taxon>
        <taxon>Planctomycetota</taxon>
        <taxon>Planctomycetia</taxon>
        <taxon>Gemmatales</taxon>
        <taxon>Gemmataceae</taxon>
    </lineage>
</organism>
<dbReference type="AlphaFoldDB" id="A0A8E6B8R1"/>
<evidence type="ECO:0000256" key="3">
    <source>
        <dbReference type="ARBA" id="ARBA00023295"/>
    </source>
</evidence>
<dbReference type="GO" id="GO:0004135">
    <property type="term" value="F:amylo-alpha-1,6-glucosidase activity"/>
    <property type="evidence" value="ECO:0007669"/>
    <property type="project" value="InterPro"/>
</dbReference>
<dbReference type="KEGG" id="tsph:KIH39_06335"/>
<dbReference type="SUPFAM" id="SSF51011">
    <property type="entry name" value="Glycosyl hydrolase domain"/>
    <property type="match status" value="1"/>
</dbReference>
<evidence type="ECO:0000313" key="6">
    <source>
        <dbReference type="EMBL" id="QVL33524.1"/>
    </source>
</evidence>
<evidence type="ECO:0000259" key="5">
    <source>
        <dbReference type="SMART" id="SM00642"/>
    </source>
</evidence>
<reference evidence="6" key="1">
    <citation type="submission" date="2021-05" db="EMBL/GenBank/DDBJ databases">
        <title>Complete genome sequence of the cellulolytic planctomycete Telmatocola sphagniphila SP2T and characterization of the first cellulase from planctomycetes.</title>
        <authorList>
            <person name="Rakitin A.L."/>
            <person name="Beletsky A.V."/>
            <person name="Naumoff D.G."/>
            <person name="Kulichevskaya I.S."/>
            <person name="Mardanov A.V."/>
            <person name="Ravin N.V."/>
            <person name="Dedysh S.N."/>
        </authorList>
    </citation>
    <scope>NUCLEOTIDE SEQUENCE</scope>
    <source>
        <strain evidence="6">SP2T</strain>
    </source>
</reference>
<dbReference type="InterPro" id="IPR004193">
    <property type="entry name" value="Glyco_hydro_13_N"/>
</dbReference>
<dbReference type="Pfam" id="PF02922">
    <property type="entry name" value="CBM_48"/>
    <property type="match status" value="1"/>
</dbReference>
<evidence type="ECO:0000256" key="4">
    <source>
        <dbReference type="SAM" id="MobiDB-lite"/>
    </source>
</evidence>
<dbReference type="Gene3D" id="2.60.40.1180">
    <property type="entry name" value="Golgi alpha-mannosidase II"/>
    <property type="match status" value="1"/>
</dbReference>
<dbReference type="Proteomes" id="UP000676194">
    <property type="component" value="Chromosome"/>
</dbReference>
<dbReference type="RefSeq" id="WP_213498413.1">
    <property type="nucleotide sequence ID" value="NZ_CP074694.1"/>
</dbReference>
<dbReference type="InterPro" id="IPR044505">
    <property type="entry name" value="GlgX_Isoamylase_N_E_set"/>
</dbReference>
<feature type="region of interest" description="Disordered" evidence="4">
    <location>
        <begin position="474"/>
        <end position="497"/>
    </location>
</feature>
<dbReference type="Gene3D" id="3.20.20.80">
    <property type="entry name" value="Glycosidases"/>
    <property type="match status" value="1"/>
</dbReference>
<dbReference type="InterPro" id="IPR013780">
    <property type="entry name" value="Glyco_hydro_b"/>
</dbReference>
<dbReference type="GO" id="GO:0005980">
    <property type="term" value="P:glycogen catabolic process"/>
    <property type="evidence" value="ECO:0007669"/>
    <property type="project" value="InterPro"/>
</dbReference>
<evidence type="ECO:0000256" key="2">
    <source>
        <dbReference type="ARBA" id="ARBA00022801"/>
    </source>
</evidence>
<feature type="compositionally biased region" description="Basic and acidic residues" evidence="4">
    <location>
        <begin position="474"/>
        <end position="483"/>
    </location>
</feature>
<dbReference type="Gene3D" id="2.60.40.10">
    <property type="entry name" value="Immunoglobulins"/>
    <property type="match status" value="1"/>
</dbReference>
<gene>
    <name evidence="6" type="primary">glgX</name>
    <name evidence="6" type="ORF">KIH39_06335</name>
</gene>
<dbReference type="EMBL" id="CP074694">
    <property type="protein sequence ID" value="QVL33524.1"/>
    <property type="molecule type" value="Genomic_DNA"/>
</dbReference>
<comment type="similarity">
    <text evidence="1">Belongs to the glycosyl hydrolase 13 family.</text>
</comment>
<dbReference type="InterPro" id="IPR011837">
    <property type="entry name" value="Glycogen_debranch_GlgX"/>
</dbReference>
<accession>A0A8E6B8R1</accession>
<keyword evidence="3" id="KW-0326">Glycosidase</keyword>
<dbReference type="PANTHER" id="PTHR43002">
    <property type="entry name" value="GLYCOGEN DEBRANCHING ENZYME"/>
    <property type="match status" value="1"/>
</dbReference>
<dbReference type="CDD" id="cd11326">
    <property type="entry name" value="AmyAc_Glg_debranch"/>
    <property type="match status" value="1"/>
</dbReference>
<evidence type="ECO:0000256" key="1">
    <source>
        <dbReference type="ARBA" id="ARBA00008061"/>
    </source>
</evidence>
<dbReference type="SUPFAM" id="SSF81296">
    <property type="entry name" value="E set domains"/>
    <property type="match status" value="1"/>
</dbReference>
<dbReference type="SUPFAM" id="SSF51445">
    <property type="entry name" value="(Trans)glycosidases"/>
    <property type="match status" value="1"/>
</dbReference>
<evidence type="ECO:0000313" key="7">
    <source>
        <dbReference type="Proteomes" id="UP000676194"/>
    </source>
</evidence>
<name>A0A8E6B8R1_9BACT</name>
<proteinExistence type="inferred from homology"/>
<dbReference type="InterPro" id="IPR017853">
    <property type="entry name" value="GH"/>
</dbReference>
<dbReference type="SMART" id="SM00642">
    <property type="entry name" value="Aamy"/>
    <property type="match status" value="1"/>
</dbReference>
<dbReference type="InterPro" id="IPR013783">
    <property type="entry name" value="Ig-like_fold"/>
</dbReference>
<dbReference type="CDD" id="cd02856">
    <property type="entry name" value="E_set_GDE_Isoamylase_N"/>
    <property type="match status" value="1"/>
</dbReference>
<dbReference type="Pfam" id="PF00128">
    <property type="entry name" value="Alpha-amylase"/>
    <property type="match status" value="1"/>
</dbReference>